<keyword evidence="5" id="KW-1185">Reference proteome</keyword>
<gene>
    <name evidence="4" type="ORF">BSAL_78340</name>
</gene>
<dbReference type="PANTHER" id="PTHR34524:SF10">
    <property type="entry name" value="EF-HAND DOMAIN-CONTAINING PROTEIN"/>
    <property type="match status" value="1"/>
</dbReference>
<accession>A0A0S4KGV5</accession>
<keyword evidence="2" id="KW-0677">Repeat</keyword>
<dbReference type="Gene3D" id="1.10.238.10">
    <property type="entry name" value="EF-hand"/>
    <property type="match status" value="1"/>
</dbReference>
<keyword evidence="1" id="KW-0479">Metal-binding</keyword>
<dbReference type="OMA" id="ELWCTRA"/>
<dbReference type="AlphaFoldDB" id="A0A0S4KGV5"/>
<evidence type="ECO:0000256" key="2">
    <source>
        <dbReference type="ARBA" id="ARBA00022737"/>
    </source>
</evidence>
<proteinExistence type="predicted"/>
<evidence type="ECO:0000313" key="5">
    <source>
        <dbReference type="Proteomes" id="UP000051952"/>
    </source>
</evidence>
<evidence type="ECO:0000256" key="3">
    <source>
        <dbReference type="ARBA" id="ARBA00022837"/>
    </source>
</evidence>
<dbReference type="OrthoDB" id="444540at2759"/>
<name>A0A0S4KGV5_BODSA</name>
<dbReference type="GO" id="GO:0046872">
    <property type="term" value="F:metal ion binding"/>
    <property type="evidence" value="ECO:0007669"/>
    <property type="project" value="UniProtKB-KW"/>
</dbReference>
<organism evidence="4 5">
    <name type="scientific">Bodo saltans</name>
    <name type="common">Flagellated protozoan</name>
    <dbReference type="NCBI Taxonomy" id="75058"/>
    <lineage>
        <taxon>Eukaryota</taxon>
        <taxon>Discoba</taxon>
        <taxon>Euglenozoa</taxon>
        <taxon>Kinetoplastea</taxon>
        <taxon>Metakinetoplastina</taxon>
        <taxon>Eubodonida</taxon>
        <taxon>Bodonidae</taxon>
        <taxon>Bodo</taxon>
    </lineage>
</organism>
<dbReference type="VEuPathDB" id="TriTrypDB:BSAL_78340"/>
<reference evidence="5" key="1">
    <citation type="submission" date="2015-09" db="EMBL/GenBank/DDBJ databases">
        <authorList>
            <consortium name="Pathogen Informatics"/>
        </authorList>
    </citation>
    <scope>NUCLEOTIDE SEQUENCE [LARGE SCALE GENOMIC DNA]</scope>
    <source>
        <strain evidence="5">Lake Konstanz</strain>
    </source>
</reference>
<dbReference type="PANTHER" id="PTHR34524">
    <property type="entry name" value="CALCYPHOSIN"/>
    <property type="match status" value="1"/>
</dbReference>
<evidence type="ECO:0000313" key="4">
    <source>
        <dbReference type="EMBL" id="CUI14206.1"/>
    </source>
</evidence>
<dbReference type="InterPro" id="IPR051581">
    <property type="entry name" value="Ca-bind"/>
</dbReference>
<sequence length="265" mass="29083">MSSFQNARVKVTERHGKNGIRLVVRVVRQNCGSDGCIASGDILRRALREVDIWIADEDFSDILSKSTVDGHLSADSFVAQFVGELPSRRRNVVQVLWERLDSGRVGYIPADVLLRQYDVSRHPDVVSRRRSADDVAASFYTDFSDAEVVPKEELFAYFAGASLGTERNEDFELRVARSFNLDRPAQFRALAEGNRVDISTLGGTATSTLGRAHPLYQTSAQQVGSTVVGAPQAPSEFNRKGAFTKNAPPFVGATTLNTSITTTRV</sequence>
<evidence type="ECO:0000256" key="1">
    <source>
        <dbReference type="ARBA" id="ARBA00022723"/>
    </source>
</evidence>
<dbReference type="EMBL" id="CYKH01000768">
    <property type="protein sequence ID" value="CUI14206.1"/>
    <property type="molecule type" value="Genomic_DNA"/>
</dbReference>
<protein>
    <submittedName>
        <fullName evidence="4">Uncharacterized protein</fullName>
    </submittedName>
</protein>
<keyword evidence="3" id="KW-0106">Calcium</keyword>
<dbReference type="Proteomes" id="UP000051952">
    <property type="component" value="Unassembled WGS sequence"/>
</dbReference>